<dbReference type="InterPro" id="IPR015421">
    <property type="entry name" value="PyrdxlP-dep_Trfase_major"/>
</dbReference>
<reference evidence="7 8" key="1">
    <citation type="submission" date="2023-09" db="EMBL/GenBank/DDBJ databases">
        <title>Description of three actinobacteria isolated from air of manufacturing shop in a pharmaceutical factory.</title>
        <authorList>
            <person name="Zhang D.-F."/>
        </authorList>
    </citation>
    <scope>NUCLEOTIDE SEQUENCE [LARGE SCALE GENOMIC DNA]</scope>
    <source>
        <strain evidence="7 8">LY-0111</strain>
    </source>
</reference>
<dbReference type="Proteomes" id="UP001251870">
    <property type="component" value="Unassembled WGS sequence"/>
</dbReference>
<evidence type="ECO:0000313" key="7">
    <source>
        <dbReference type="EMBL" id="MDR8020291.1"/>
    </source>
</evidence>
<evidence type="ECO:0000256" key="2">
    <source>
        <dbReference type="ARBA" id="ARBA00009077"/>
    </source>
</evidence>
<evidence type="ECO:0000256" key="6">
    <source>
        <dbReference type="SAM" id="MobiDB-lite"/>
    </source>
</evidence>
<feature type="region of interest" description="Disordered" evidence="6">
    <location>
        <begin position="1"/>
        <end position="31"/>
    </location>
</feature>
<dbReference type="InterPro" id="IPR006235">
    <property type="entry name" value="OAc-hSer/O-AcSer_sulfhydrylase"/>
</dbReference>
<dbReference type="PANTHER" id="PTHR43797">
    <property type="entry name" value="HOMOCYSTEINE/CYSTEINE SYNTHASE"/>
    <property type="match status" value="1"/>
</dbReference>
<dbReference type="SUPFAM" id="SSF53383">
    <property type="entry name" value="PLP-dependent transferases"/>
    <property type="match status" value="1"/>
</dbReference>
<dbReference type="InterPro" id="IPR015424">
    <property type="entry name" value="PyrdxlP-dep_Trfase"/>
</dbReference>
<dbReference type="RefSeq" id="WP_310549273.1">
    <property type="nucleotide sequence ID" value="NZ_JAVKGR010000021.1"/>
</dbReference>
<organism evidence="7 8">
    <name type="scientific">Nesterenkonia aerolata</name>
    <dbReference type="NCBI Taxonomy" id="3074079"/>
    <lineage>
        <taxon>Bacteria</taxon>
        <taxon>Bacillati</taxon>
        <taxon>Actinomycetota</taxon>
        <taxon>Actinomycetes</taxon>
        <taxon>Micrococcales</taxon>
        <taxon>Micrococcaceae</taxon>
        <taxon>Nesterenkonia</taxon>
    </lineage>
</organism>
<comment type="similarity">
    <text evidence="2 5">Belongs to the trans-sulfuration enzymes family.</text>
</comment>
<keyword evidence="8" id="KW-1185">Reference proteome</keyword>
<sequence length="508" mass="53930">MADPHSTSHSSPRSSAGPASPNTPGQHTLHRDSGATAKIHAGTGAEPAGTPVVAPVHLSAAYEFATLAEARERFAQRSPGLTYSRTGNPTVALFERRIAALEGGVGAVATASGQAALSLTLLALAGRSGQSPDGEPDPGVSAGHIVASERIYGGTADLLNDTLAEAGIEVTWVDPHHPQSWRQAITFRTRALLVESIGNPHADLPDIPALAEIAHSAQLPLVVDNTLASPHLLRPGQLGADLVVHSATKYLSGGGTVLGGAIVDTGRFTPSADPQRWLQLTTARRRFGGRSLVAAHGDHGALLHLIRAQLLNDLGPTLAPWNAQQLLEGIETLDVRMERHCRSTEELARRLERHLAVETVRHPSLPASQDAAIAQRDFPRGAGAVLSFELPERADVERFFDSLTLVKLAANLGDARTLACHPASMTHCRLSEELRAAGAITEQTVRLAVGREDVEDIWADLASSLEAALGHRPQEEHRPQEGPGWQTAQQGSGFDVRDELRILEGVRA</sequence>
<dbReference type="EMBL" id="JAVKGR010000021">
    <property type="protein sequence ID" value="MDR8020291.1"/>
    <property type="molecule type" value="Genomic_DNA"/>
</dbReference>
<evidence type="ECO:0000256" key="5">
    <source>
        <dbReference type="RuleBase" id="RU362118"/>
    </source>
</evidence>
<comment type="caution">
    <text evidence="7">The sequence shown here is derived from an EMBL/GenBank/DDBJ whole genome shotgun (WGS) entry which is preliminary data.</text>
</comment>
<evidence type="ECO:0000313" key="8">
    <source>
        <dbReference type="Proteomes" id="UP001251870"/>
    </source>
</evidence>
<comment type="cofactor">
    <cofactor evidence="1 5">
        <name>pyridoxal 5'-phosphate</name>
        <dbReference type="ChEBI" id="CHEBI:597326"/>
    </cofactor>
</comment>
<dbReference type="InterPro" id="IPR015422">
    <property type="entry name" value="PyrdxlP-dep_Trfase_small"/>
</dbReference>
<gene>
    <name evidence="7" type="ORF">RIL96_12040</name>
</gene>
<proteinExistence type="inferred from homology"/>
<dbReference type="GO" id="GO:0016740">
    <property type="term" value="F:transferase activity"/>
    <property type="evidence" value="ECO:0007669"/>
    <property type="project" value="UniProtKB-KW"/>
</dbReference>
<feature type="region of interest" description="Disordered" evidence="6">
    <location>
        <begin position="470"/>
        <end position="491"/>
    </location>
</feature>
<dbReference type="PANTHER" id="PTHR43797:SF2">
    <property type="entry name" value="HOMOCYSTEINE_CYSTEINE SYNTHASE"/>
    <property type="match status" value="1"/>
</dbReference>
<protein>
    <submittedName>
        <fullName evidence="7">PLP-dependent transferase</fullName>
    </submittedName>
</protein>
<name>A0ABU2DV99_9MICC</name>
<dbReference type="Gene3D" id="3.90.1150.10">
    <property type="entry name" value="Aspartate Aminotransferase, domain 1"/>
    <property type="match status" value="1"/>
</dbReference>
<dbReference type="Gene3D" id="3.40.640.10">
    <property type="entry name" value="Type I PLP-dependent aspartate aminotransferase-like (Major domain)"/>
    <property type="match status" value="1"/>
</dbReference>
<dbReference type="Pfam" id="PF01053">
    <property type="entry name" value="Cys_Met_Meta_PP"/>
    <property type="match status" value="1"/>
</dbReference>
<feature type="compositionally biased region" description="Low complexity" evidence="6">
    <location>
        <begin position="1"/>
        <end position="20"/>
    </location>
</feature>
<evidence type="ECO:0000256" key="4">
    <source>
        <dbReference type="ARBA" id="ARBA00022898"/>
    </source>
</evidence>
<dbReference type="CDD" id="cd00614">
    <property type="entry name" value="CGS_like"/>
    <property type="match status" value="1"/>
</dbReference>
<accession>A0ABU2DV99</accession>
<dbReference type="InterPro" id="IPR000277">
    <property type="entry name" value="Cys/Met-Metab_PyrdxlP-dep_enz"/>
</dbReference>
<keyword evidence="4 5" id="KW-0663">Pyridoxal phosphate</keyword>
<evidence type="ECO:0000256" key="3">
    <source>
        <dbReference type="ARBA" id="ARBA00022679"/>
    </source>
</evidence>
<evidence type="ECO:0000256" key="1">
    <source>
        <dbReference type="ARBA" id="ARBA00001933"/>
    </source>
</evidence>
<keyword evidence="3 7" id="KW-0808">Transferase</keyword>